<evidence type="ECO:0000313" key="2">
    <source>
        <dbReference type="EMBL" id="PRY63718.1"/>
    </source>
</evidence>
<keyword evidence="3" id="KW-1185">Reference proteome</keyword>
<evidence type="ECO:0000256" key="1">
    <source>
        <dbReference type="SAM" id="MobiDB-lite"/>
    </source>
</evidence>
<feature type="region of interest" description="Disordered" evidence="1">
    <location>
        <begin position="1"/>
        <end position="30"/>
    </location>
</feature>
<protein>
    <submittedName>
        <fullName evidence="2">Uncharacterized protein</fullName>
    </submittedName>
</protein>
<dbReference type="RefSeq" id="WP_106296016.1">
    <property type="nucleotide sequence ID" value="NZ_PVTI01000001.1"/>
</dbReference>
<evidence type="ECO:0000313" key="3">
    <source>
        <dbReference type="Proteomes" id="UP000237822"/>
    </source>
</evidence>
<accession>A0A2T0V0W7</accession>
<proteinExistence type="predicted"/>
<dbReference type="AlphaFoldDB" id="A0A2T0V0W7"/>
<name>A0A2T0V0W7_9MICO</name>
<dbReference type="EMBL" id="PVTI01000001">
    <property type="protein sequence ID" value="PRY63718.1"/>
    <property type="molecule type" value="Genomic_DNA"/>
</dbReference>
<dbReference type="OrthoDB" id="4843705at2"/>
<dbReference type="Proteomes" id="UP000237822">
    <property type="component" value="Unassembled WGS sequence"/>
</dbReference>
<feature type="region of interest" description="Disordered" evidence="1">
    <location>
        <begin position="210"/>
        <end position="235"/>
    </location>
</feature>
<comment type="caution">
    <text evidence="2">The sequence shown here is derived from an EMBL/GenBank/DDBJ whole genome shotgun (WGS) entry which is preliminary data.</text>
</comment>
<sequence>MSTDEPFFDPLPPPPPPSEEETSQQVHNVPWSPPLNVVPVTVMADLDIVNRPDVVIRLDRARVHDRGVELQLDVWLHPDALPRIDGPYGMRSEPRFGILLADGTKLGSRVDSEPGDVDESRPLLQCSLGGGMDVRAHQSWWLRPVPHGAATAVLRWDDLDIPETRVDLATDAWRAVAAQARELWPLPDFDPEVGMGWFAYAPMTQAAYSPGRDLATGRAGEDSPPAPVAPDDGQP</sequence>
<gene>
    <name evidence="2" type="ORF">BCF74_101117</name>
</gene>
<organism evidence="2 3">
    <name type="scientific">Knoellia remsis</name>
    <dbReference type="NCBI Taxonomy" id="407159"/>
    <lineage>
        <taxon>Bacteria</taxon>
        <taxon>Bacillati</taxon>
        <taxon>Actinomycetota</taxon>
        <taxon>Actinomycetes</taxon>
        <taxon>Micrococcales</taxon>
        <taxon>Intrasporangiaceae</taxon>
        <taxon>Knoellia</taxon>
    </lineage>
</organism>
<reference evidence="2 3" key="1">
    <citation type="submission" date="2018-03" db="EMBL/GenBank/DDBJ databases">
        <title>Genomic Encyclopedia of Archaeal and Bacterial Type Strains, Phase II (KMG-II): from individual species to whole genera.</title>
        <authorList>
            <person name="Goeker M."/>
        </authorList>
    </citation>
    <scope>NUCLEOTIDE SEQUENCE [LARGE SCALE GENOMIC DNA]</scope>
    <source>
        <strain evidence="2 3">ATCC BAA-1496</strain>
    </source>
</reference>